<evidence type="ECO:0000256" key="6">
    <source>
        <dbReference type="ARBA" id="ARBA00023242"/>
    </source>
</evidence>
<evidence type="ECO:0000313" key="11">
    <source>
        <dbReference type="Proteomes" id="UP000789405"/>
    </source>
</evidence>
<feature type="region of interest" description="Disordered" evidence="8">
    <location>
        <begin position="1"/>
        <end position="96"/>
    </location>
</feature>
<feature type="compositionally biased region" description="Polar residues" evidence="8">
    <location>
        <begin position="357"/>
        <end position="379"/>
    </location>
</feature>
<evidence type="ECO:0000256" key="5">
    <source>
        <dbReference type="ARBA" id="ARBA00023163"/>
    </source>
</evidence>
<comment type="similarity">
    <text evidence="2 7">Belongs to the HSF family.</text>
</comment>
<reference evidence="10" key="1">
    <citation type="submission" date="2021-06" db="EMBL/GenBank/DDBJ databases">
        <authorList>
            <person name="Kallberg Y."/>
            <person name="Tangrot J."/>
            <person name="Rosling A."/>
        </authorList>
    </citation>
    <scope>NUCLEOTIDE SEQUENCE</scope>
    <source>
        <strain evidence="10">MA453B</strain>
    </source>
</reference>
<comment type="subcellular location">
    <subcellularLocation>
        <location evidence="1">Nucleus</location>
    </subcellularLocation>
</comment>
<dbReference type="GO" id="GO:0043565">
    <property type="term" value="F:sequence-specific DNA binding"/>
    <property type="evidence" value="ECO:0007669"/>
    <property type="project" value="InterPro"/>
</dbReference>
<organism evidence="10 11">
    <name type="scientific">Dentiscutata erythropus</name>
    <dbReference type="NCBI Taxonomy" id="1348616"/>
    <lineage>
        <taxon>Eukaryota</taxon>
        <taxon>Fungi</taxon>
        <taxon>Fungi incertae sedis</taxon>
        <taxon>Mucoromycota</taxon>
        <taxon>Glomeromycotina</taxon>
        <taxon>Glomeromycetes</taxon>
        <taxon>Diversisporales</taxon>
        <taxon>Gigasporaceae</taxon>
        <taxon>Dentiscutata</taxon>
    </lineage>
</organism>
<dbReference type="Pfam" id="PF00447">
    <property type="entry name" value="HSF_DNA-bind"/>
    <property type="match status" value="1"/>
</dbReference>
<feature type="compositionally biased region" description="Low complexity" evidence="8">
    <location>
        <begin position="82"/>
        <end position="96"/>
    </location>
</feature>
<dbReference type="InterPro" id="IPR036390">
    <property type="entry name" value="WH_DNA-bd_sf"/>
</dbReference>
<keyword evidence="11" id="KW-1185">Reference proteome</keyword>
<feature type="region of interest" description="Disordered" evidence="8">
    <location>
        <begin position="330"/>
        <end position="408"/>
    </location>
</feature>
<dbReference type="InterPro" id="IPR000232">
    <property type="entry name" value="HSF_DNA-bd"/>
</dbReference>
<keyword evidence="4" id="KW-0238">DNA-binding</keyword>
<evidence type="ECO:0000256" key="2">
    <source>
        <dbReference type="ARBA" id="ARBA00006403"/>
    </source>
</evidence>
<feature type="compositionally biased region" description="Polar residues" evidence="8">
    <location>
        <begin position="59"/>
        <end position="81"/>
    </location>
</feature>
<proteinExistence type="inferred from homology"/>
<dbReference type="InterPro" id="IPR036388">
    <property type="entry name" value="WH-like_DNA-bd_sf"/>
</dbReference>
<dbReference type="PANTHER" id="PTHR10015">
    <property type="entry name" value="HEAT SHOCK TRANSCRIPTION FACTOR"/>
    <property type="match status" value="1"/>
</dbReference>
<feature type="compositionally biased region" description="Polar residues" evidence="8">
    <location>
        <begin position="543"/>
        <end position="552"/>
    </location>
</feature>
<dbReference type="Gene3D" id="1.10.10.10">
    <property type="entry name" value="Winged helix-like DNA-binding domain superfamily/Winged helix DNA-binding domain"/>
    <property type="match status" value="1"/>
</dbReference>
<evidence type="ECO:0000256" key="1">
    <source>
        <dbReference type="ARBA" id="ARBA00004123"/>
    </source>
</evidence>
<protein>
    <submittedName>
        <fullName evidence="10">27554_t:CDS:1</fullName>
    </submittedName>
</protein>
<feature type="compositionally biased region" description="Low complexity" evidence="8">
    <location>
        <begin position="525"/>
        <end position="541"/>
    </location>
</feature>
<feature type="compositionally biased region" description="Low complexity" evidence="8">
    <location>
        <begin position="36"/>
        <end position="56"/>
    </location>
</feature>
<evidence type="ECO:0000256" key="3">
    <source>
        <dbReference type="ARBA" id="ARBA00023015"/>
    </source>
</evidence>
<dbReference type="EMBL" id="CAJVPY010008048">
    <property type="protein sequence ID" value="CAG8690712.1"/>
    <property type="molecule type" value="Genomic_DNA"/>
</dbReference>
<dbReference type="GO" id="GO:0003700">
    <property type="term" value="F:DNA-binding transcription factor activity"/>
    <property type="evidence" value="ECO:0007669"/>
    <property type="project" value="InterPro"/>
</dbReference>
<keyword evidence="3" id="KW-0805">Transcription regulation</keyword>
<gene>
    <name evidence="10" type="ORF">DERYTH_LOCUS12354</name>
</gene>
<feature type="domain" description="HSF-type DNA-binding" evidence="9">
    <location>
        <begin position="106"/>
        <end position="209"/>
    </location>
</feature>
<dbReference type="Proteomes" id="UP000789405">
    <property type="component" value="Unassembled WGS sequence"/>
</dbReference>
<comment type="caution">
    <text evidence="10">The sequence shown here is derived from an EMBL/GenBank/DDBJ whole genome shotgun (WGS) entry which is preliminary data.</text>
</comment>
<sequence length="574" mass="63632">MDSNSSNGNTDASVDNSQRDKNSSNSSDHYAPKSEPSASSTTLPTSSPTSPTIAPLVTSPPNEQSLTSAPVLTSSPPSTLQSAPPSNSTANNSNNLTTTTVATHKTQAAFVNKLYTMVEDQSIQHLISWAPSGDVFSVSNPTEFSKTVLPQYFKHNNWQSFVRQLNMYGFHKVNDMFHANPTSESQAWEFKHPEFRRGQLAALQNIKRKSSKHQSIPMSSVKGGLSGADTGMGVPLDINADIRDERIECLTNQMSDITERMRQMNENFSLLYAETVSCRMQQSKHEKVITDIANFLSSTFREENPNDPRSLKRKFDLDCIQAEVAKFGQNDVPPSSYPSMMQYHPSNYPREGMHQARSMSTPQPMTGVEPSSSYHHSQISDVDYRPSSYSDSRSSKIPSHSPLSMLPDIPFSHYRSSSNYIRHRSLEPVPNPGLSRTLSTDASYRSSKPPTNSHHPQSSSQYVHHSPHRSSTLPILTQSVNSSNRRASHPNTSLSFGSDSNLLNPPENNRYEKDDDSSSKSQRVPLSSSPPSTSYTNSESPIVANSTTTRQRSPPLPDPPDNDAEYNNKRCKRN</sequence>
<dbReference type="AlphaFoldDB" id="A0A9N9HH76"/>
<evidence type="ECO:0000313" key="10">
    <source>
        <dbReference type="EMBL" id="CAG8690712.1"/>
    </source>
</evidence>
<dbReference type="SUPFAM" id="SSF46785">
    <property type="entry name" value="Winged helix' DNA-binding domain"/>
    <property type="match status" value="1"/>
</dbReference>
<accession>A0A9N9HH76</accession>
<feature type="compositionally biased region" description="Polar residues" evidence="8">
    <location>
        <begin position="434"/>
        <end position="507"/>
    </location>
</feature>
<name>A0A9N9HH76_9GLOM</name>
<evidence type="ECO:0000256" key="7">
    <source>
        <dbReference type="RuleBase" id="RU004020"/>
    </source>
</evidence>
<feature type="compositionally biased region" description="Polar residues" evidence="8">
    <location>
        <begin position="1"/>
        <end position="16"/>
    </location>
</feature>
<evidence type="ECO:0000259" key="9">
    <source>
        <dbReference type="SMART" id="SM00415"/>
    </source>
</evidence>
<keyword evidence="6" id="KW-0539">Nucleus</keyword>
<dbReference type="PANTHER" id="PTHR10015:SF427">
    <property type="entry name" value="HEAT SHOCK FACTOR PROTEIN"/>
    <property type="match status" value="1"/>
</dbReference>
<keyword evidence="5" id="KW-0804">Transcription</keyword>
<dbReference type="OrthoDB" id="60033at2759"/>
<dbReference type="GO" id="GO:0005634">
    <property type="term" value="C:nucleus"/>
    <property type="evidence" value="ECO:0007669"/>
    <property type="project" value="UniProtKB-SubCell"/>
</dbReference>
<dbReference type="SMART" id="SM00415">
    <property type="entry name" value="HSF"/>
    <property type="match status" value="1"/>
</dbReference>
<evidence type="ECO:0000256" key="8">
    <source>
        <dbReference type="SAM" id="MobiDB-lite"/>
    </source>
</evidence>
<evidence type="ECO:0000256" key="4">
    <source>
        <dbReference type="ARBA" id="ARBA00023125"/>
    </source>
</evidence>
<dbReference type="FunFam" id="1.10.10.10:FF:000027">
    <property type="entry name" value="Heat shock transcription factor 1"/>
    <property type="match status" value="1"/>
</dbReference>
<dbReference type="PRINTS" id="PR00056">
    <property type="entry name" value="HSFDOMAIN"/>
</dbReference>
<feature type="compositionally biased region" description="Basic and acidic residues" evidence="8">
    <location>
        <begin position="509"/>
        <end position="518"/>
    </location>
</feature>
<feature type="region of interest" description="Disordered" evidence="8">
    <location>
        <begin position="424"/>
        <end position="574"/>
    </location>
</feature>
<feature type="compositionally biased region" description="Low complexity" evidence="8">
    <location>
        <begin position="385"/>
        <end position="399"/>
    </location>
</feature>